<dbReference type="NCBIfam" id="NF040499">
    <property type="entry name" value="Bdr_N_group1"/>
    <property type="match status" value="1"/>
</dbReference>
<dbReference type="SUPFAM" id="SSF47162">
    <property type="entry name" value="Apolipoprotein"/>
    <property type="match status" value="1"/>
</dbReference>
<feature type="coiled-coil region" evidence="6">
    <location>
        <begin position="81"/>
        <end position="148"/>
    </location>
</feature>
<evidence type="ECO:0000256" key="7">
    <source>
        <dbReference type="SAM" id="Phobius"/>
    </source>
</evidence>
<dbReference type="Gene3D" id="1.20.120.20">
    <property type="entry name" value="Apolipoprotein"/>
    <property type="match status" value="1"/>
</dbReference>
<accession>W5SWZ3</accession>
<keyword evidence="8" id="KW-0614">Plasmid</keyword>
<dbReference type="HOGENOM" id="CLU_077086_0_1_12"/>
<proteinExistence type="predicted"/>
<organism evidence="8">
    <name type="scientific">Borrelia coriaceae ATCC 43381</name>
    <dbReference type="NCBI Taxonomy" id="1408429"/>
    <lineage>
        <taxon>Bacteria</taxon>
        <taxon>Pseudomonadati</taxon>
        <taxon>Spirochaetota</taxon>
        <taxon>Spirochaetia</taxon>
        <taxon>Spirochaetales</taxon>
        <taxon>Borreliaceae</taxon>
        <taxon>Borrelia</taxon>
    </lineage>
</organism>
<evidence type="ECO:0000256" key="2">
    <source>
        <dbReference type="ARBA" id="ARBA00022692"/>
    </source>
</evidence>
<evidence type="ECO:0000256" key="3">
    <source>
        <dbReference type="ARBA" id="ARBA00022989"/>
    </source>
</evidence>
<reference evidence="8" key="1">
    <citation type="submission" date="2013-04" db="EMBL/GenBank/DDBJ databases">
        <title>Comparative Genomics of Relapsing Fever Spirochetes.</title>
        <authorList>
            <person name="Schwan T.G."/>
            <person name="Raffel S.J."/>
            <person name="Porcella S.F."/>
            <person name="Martens C.A."/>
            <person name="Bruno D.P."/>
            <person name="Ricklefs S.M."/>
            <person name="Barbian K.B."/>
        </authorList>
    </citation>
    <scope>NUCLEOTIDE SEQUENCE</scope>
    <source>
        <strain evidence="8">Co53</strain>
        <plasmid evidence="8">unnamed</plasmid>
    </source>
</reference>
<evidence type="ECO:0000313" key="8">
    <source>
        <dbReference type="EMBL" id="AHH11420.1"/>
    </source>
</evidence>
<dbReference type="Pfam" id="PF07798">
    <property type="entry name" value="CCDC90-like"/>
    <property type="match status" value="1"/>
</dbReference>
<dbReference type="GO" id="GO:0016020">
    <property type="term" value="C:membrane"/>
    <property type="evidence" value="ECO:0007669"/>
    <property type="project" value="UniProtKB-SubCell"/>
</dbReference>
<sequence>MGLAQSVITQQMVISELIKAGINREIAIDLSYRYYKNELTYKDLEYLENTFNLMLDKVEALLQSEIKAVKIDLDNKIENVKSELKSDIKDLDNKVDNLEINLNVNIENIRSELKLDIKDLDNKIENVRSELKSDIKDLDNKIDVKFNELDIKINNLEKNNKWIFGLTFALWLTVLGGFIALIFK</sequence>
<geneLocation type="plasmid" evidence="8">
    <name>unnamed</name>
</geneLocation>
<dbReference type="AlphaFoldDB" id="W5SWZ3"/>
<keyword evidence="3 7" id="KW-1133">Transmembrane helix</keyword>
<feature type="transmembrane region" description="Helical" evidence="7">
    <location>
        <begin position="162"/>
        <end position="183"/>
    </location>
</feature>
<keyword evidence="4 6" id="KW-0175">Coiled coil</keyword>
<gene>
    <name evidence="8" type="ORF">BCO_0001406</name>
</gene>
<name>W5SWZ3_9SPIR</name>
<keyword evidence="2 7" id="KW-0812">Transmembrane</keyword>
<evidence type="ECO:0000256" key="6">
    <source>
        <dbReference type="SAM" id="Coils"/>
    </source>
</evidence>
<comment type="subcellular location">
    <subcellularLocation>
        <location evidence="1">Membrane</location>
    </subcellularLocation>
</comment>
<evidence type="ECO:0000256" key="1">
    <source>
        <dbReference type="ARBA" id="ARBA00004370"/>
    </source>
</evidence>
<keyword evidence="5 7" id="KW-0472">Membrane</keyword>
<evidence type="ECO:0000256" key="4">
    <source>
        <dbReference type="ARBA" id="ARBA00023054"/>
    </source>
</evidence>
<dbReference type="RefSeq" id="WP_025408696.1">
    <property type="nucleotide sequence ID" value="NZ_CP005753.1"/>
</dbReference>
<dbReference type="EMBL" id="CP005753">
    <property type="protein sequence ID" value="AHH11420.1"/>
    <property type="molecule type" value="Genomic_DNA"/>
</dbReference>
<protein>
    <submittedName>
        <fullName evidence="8">BDR-repeat family protein</fullName>
    </submittedName>
</protein>
<dbReference type="InterPro" id="IPR024461">
    <property type="entry name" value="CCDC90-like"/>
</dbReference>
<evidence type="ECO:0000256" key="5">
    <source>
        <dbReference type="ARBA" id="ARBA00023136"/>
    </source>
</evidence>